<dbReference type="Pfam" id="PF04117">
    <property type="entry name" value="Mpv17_PMP22"/>
    <property type="match status" value="1"/>
</dbReference>
<dbReference type="GO" id="GO:0016020">
    <property type="term" value="C:membrane"/>
    <property type="evidence" value="ECO:0007669"/>
    <property type="project" value="UniProtKB-SubCell"/>
</dbReference>
<dbReference type="InterPro" id="IPR007248">
    <property type="entry name" value="Mpv17_PMP22"/>
</dbReference>
<dbReference type="AlphaFoldDB" id="A0AAW2HPV1"/>
<accession>A0AAW2HPV1</accession>
<evidence type="ECO:0008006" key="8">
    <source>
        <dbReference type="Google" id="ProtNLM"/>
    </source>
</evidence>
<comment type="similarity">
    <text evidence="2 6">Belongs to the peroxisomal membrane protein PXMP2/4 family.</text>
</comment>
<reference evidence="7" key="1">
    <citation type="journal article" date="2024" name="Gigascience">
        <title>Chromosome-level genome of the poultry shaft louse Menopon gallinae provides insight into the host-switching and adaptive evolution of parasitic lice.</title>
        <authorList>
            <person name="Xu Y."/>
            <person name="Ma L."/>
            <person name="Liu S."/>
            <person name="Liang Y."/>
            <person name="Liu Q."/>
            <person name="He Z."/>
            <person name="Tian L."/>
            <person name="Duan Y."/>
            <person name="Cai W."/>
            <person name="Li H."/>
            <person name="Song F."/>
        </authorList>
    </citation>
    <scope>NUCLEOTIDE SEQUENCE</scope>
    <source>
        <strain evidence="7">Cailab_2023a</strain>
    </source>
</reference>
<evidence type="ECO:0000256" key="5">
    <source>
        <dbReference type="ARBA" id="ARBA00023136"/>
    </source>
</evidence>
<evidence type="ECO:0000256" key="2">
    <source>
        <dbReference type="ARBA" id="ARBA00006824"/>
    </source>
</evidence>
<sequence>MIVKLWSYTTRYPVLKGMVSYAMIWPLGSCIQQKIAGSEKIDFGRAFRFALYGSCFVAPTLYIWVKASSRLWPNPNFKTAVKKALIEQVSYGPAAMVCFFFGMTLLEGGSIEDAKNEVKAKFLSTYKVGVCVWPVLQTINFAFVPERNRVVFVSVCSLMWTSFLAYMKQLQRERELEKSNILQK</sequence>
<evidence type="ECO:0000313" key="7">
    <source>
        <dbReference type="EMBL" id="KAL0272000.1"/>
    </source>
</evidence>
<dbReference type="EMBL" id="JARGDH010000003">
    <property type="protein sequence ID" value="KAL0272000.1"/>
    <property type="molecule type" value="Genomic_DNA"/>
</dbReference>
<dbReference type="PANTHER" id="PTHR11266">
    <property type="entry name" value="PEROXISOMAL MEMBRANE PROTEIN 2, PXMP2 MPV17"/>
    <property type="match status" value="1"/>
</dbReference>
<name>A0AAW2HPV1_9NEOP</name>
<comment type="caution">
    <text evidence="7">The sequence shown here is derived from an EMBL/GenBank/DDBJ whole genome shotgun (WGS) entry which is preliminary data.</text>
</comment>
<keyword evidence="5 6" id="KW-0472">Membrane</keyword>
<feature type="transmembrane region" description="Helical" evidence="6">
    <location>
        <begin position="150"/>
        <end position="167"/>
    </location>
</feature>
<gene>
    <name evidence="7" type="ORF">PYX00_005142</name>
</gene>
<dbReference type="GO" id="GO:0005739">
    <property type="term" value="C:mitochondrion"/>
    <property type="evidence" value="ECO:0007669"/>
    <property type="project" value="TreeGrafter"/>
</dbReference>
<feature type="transmembrane region" description="Helical" evidence="6">
    <location>
        <begin position="49"/>
        <end position="65"/>
    </location>
</feature>
<organism evidence="7">
    <name type="scientific">Menopon gallinae</name>
    <name type="common">poultry shaft louse</name>
    <dbReference type="NCBI Taxonomy" id="328185"/>
    <lineage>
        <taxon>Eukaryota</taxon>
        <taxon>Metazoa</taxon>
        <taxon>Ecdysozoa</taxon>
        <taxon>Arthropoda</taxon>
        <taxon>Hexapoda</taxon>
        <taxon>Insecta</taxon>
        <taxon>Pterygota</taxon>
        <taxon>Neoptera</taxon>
        <taxon>Paraneoptera</taxon>
        <taxon>Psocodea</taxon>
        <taxon>Troctomorpha</taxon>
        <taxon>Phthiraptera</taxon>
        <taxon>Amblycera</taxon>
        <taxon>Menoponidae</taxon>
        <taxon>Menopon</taxon>
    </lineage>
</organism>
<protein>
    <recommendedName>
        <fullName evidence="8">Mpv17-like protein</fullName>
    </recommendedName>
</protein>
<feature type="transmembrane region" description="Helical" evidence="6">
    <location>
        <begin position="12"/>
        <end position="28"/>
    </location>
</feature>
<evidence type="ECO:0000256" key="6">
    <source>
        <dbReference type="RuleBase" id="RU363053"/>
    </source>
</evidence>
<comment type="subcellular location">
    <subcellularLocation>
        <location evidence="1">Membrane</location>
        <topology evidence="1">Multi-pass membrane protein</topology>
    </subcellularLocation>
</comment>
<evidence type="ECO:0000256" key="3">
    <source>
        <dbReference type="ARBA" id="ARBA00022692"/>
    </source>
</evidence>
<feature type="transmembrane region" description="Helical" evidence="6">
    <location>
        <begin position="85"/>
        <end position="106"/>
    </location>
</feature>
<keyword evidence="4 6" id="KW-1133">Transmembrane helix</keyword>
<keyword evidence="3 6" id="KW-0812">Transmembrane</keyword>
<dbReference type="PANTHER" id="PTHR11266:SF75">
    <property type="entry name" value="IP10007P-RELATED"/>
    <property type="match status" value="1"/>
</dbReference>
<proteinExistence type="inferred from homology"/>
<evidence type="ECO:0000256" key="4">
    <source>
        <dbReference type="ARBA" id="ARBA00022989"/>
    </source>
</evidence>
<evidence type="ECO:0000256" key="1">
    <source>
        <dbReference type="ARBA" id="ARBA00004141"/>
    </source>
</evidence>